<feature type="compositionally biased region" description="Low complexity" evidence="1">
    <location>
        <begin position="69"/>
        <end position="86"/>
    </location>
</feature>
<protein>
    <submittedName>
        <fullName evidence="2">Uncharacterized protein</fullName>
    </submittedName>
</protein>
<sequence length="94" mass="10462">MCSSSYIYLFNPLPSFILFHPIRFPFWQSLPAARPGLGVALSCPRQGPTSHTQPRPQDRLLWAATPHSRAAAPHTHHSSTVTHLLSFPKAPEHS</sequence>
<dbReference type="EMBL" id="VSRR010081828">
    <property type="protein sequence ID" value="MPC89682.1"/>
    <property type="molecule type" value="Genomic_DNA"/>
</dbReference>
<evidence type="ECO:0000313" key="2">
    <source>
        <dbReference type="EMBL" id="MPC89682.1"/>
    </source>
</evidence>
<evidence type="ECO:0000313" key="3">
    <source>
        <dbReference type="Proteomes" id="UP000324222"/>
    </source>
</evidence>
<gene>
    <name evidence="2" type="ORF">E2C01_084636</name>
</gene>
<comment type="caution">
    <text evidence="2">The sequence shown here is derived from an EMBL/GenBank/DDBJ whole genome shotgun (WGS) entry which is preliminary data.</text>
</comment>
<keyword evidence="3" id="KW-1185">Reference proteome</keyword>
<accession>A0A5B7J0I9</accession>
<name>A0A5B7J0I9_PORTR</name>
<reference evidence="2 3" key="1">
    <citation type="submission" date="2019-05" db="EMBL/GenBank/DDBJ databases">
        <title>Another draft genome of Portunus trituberculatus and its Hox gene families provides insights of decapod evolution.</title>
        <authorList>
            <person name="Jeong J.-H."/>
            <person name="Song I."/>
            <person name="Kim S."/>
            <person name="Choi T."/>
            <person name="Kim D."/>
            <person name="Ryu S."/>
            <person name="Kim W."/>
        </authorList>
    </citation>
    <scope>NUCLEOTIDE SEQUENCE [LARGE SCALE GENOMIC DNA]</scope>
    <source>
        <tissue evidence="2">Muscle</tissue>
    </source>
</reference>
<organism evidence="2 3">
    <name type="scientific">Portunus trituberculatus</name>
    <name type="common">Swimming crab</name>
    <name type="synonym">Neptunus trituberculatus</name>
    <dbReference type="NCBI Taxonomy" id="210409"/>
    <lineage>
        <taxon>Eukaryota</taxon>
        <taxon>Metazoa</taxon>
        <taxon>Ecdysozoa</taxon>
        <taxon>Arthropoda</taxon>
        <taxon>Crustacea</taxon>
        <taxon>Multicrustacea</taxon>
        <taxon>Malacostraca</taxon>
        <taxon>Eumalacostraca</taxon>
        <taxon>Eucarida</taxon>
        <taxon>Decapoda</taxon>
        <taxon>Pleocyemata</taxon>
        <taxon>Brachyura</taxon>
        <taxon>Eubrachyura</taxon>
        <taxon>Portunoidea</taxon>
        <taxon>Portunidae</taxon>
        <taxon>Portuninae</taxon>
        <taxon>Portunus</taxon>
    </lineage>
</organism>
<dbReference type="AlphaFoldDB" id="A0A5B7J0I9"/>
<proteinExistence type="predicted"/>
<feature type="region of interest" description="Disordered" evidence="1">
    <location>
        <begin position="69"/>
        <end position="94"/>
    </location>
</feature>
<evidence type="ECO:0000256" key="1">
    <source>
        <dbReference type="SAM" id="MobiDB-lite"/>
    </source>
</evidence>
<dbReference type="Proteomes" id="UP000324222">
    <property type="component" value="Unassembled WGS sequence"/>
</dbReference>